<dbReference type="AlphaFoldDB" id="A0AAW6CER7"/>
<proteinExistence type="predicted"/>
<accession>A0AAW6CER7</accession>
<dbReference type="EMBL" id="JAQLWO010000002">
    <property type="protein sequence ID" value="MDB7904789.1"/>
    <property type="molecule type" value="Genomic_DNA"/>
</dbReference>
<comment type="caution">
    <text evidence="2">The sequence shown here is derived from an EMBL/GenBank/DDBJ whole genome shotgun (WGS) entry which is preliminary data.</text>
</comment>
<dbReference type="Proteomes" id="UP001211006">
    <property type="component" value="Unassembled WGS sequence"/>
</dbReference>
<protein>
    <submittedName>
        <fullName evidence="2">Uncharacterized protein</fullName>
    </submittedName>
</protein>
<dbReference type="EMBL" id="JAQLWV010000013">
    <property type="protein sequence ID" value="MDB7933493.1"/>
    <property type="molecule type" value="Genomic_DNA"/>
</dbReference>
<name>A0AAW6CER7_FLAPL</name>
<gene>
    <name evidence="1" type="ORF">PND83_02240</name>
    <name evidence="2" type="ORF">PNE06_10460</name>
</gene>
<organism evidence="2 3">
    <name type="scientific">Flavonifractor plautii</name>
    <name type="common">Fusobacterium plautii</name>
    <dbReference type="NCBI Taxonomy" id="292800"/>
    <lineage>
        <taxon>Bacteria</taxon>
        <taxon>Bacillati</taxon>
        <taxon>Bacillota</taxon>
        <taxon>Clostridia</taxon>
        <taxon>Eubacteriales</taxon>
        <taxon>Oscillospiraceae</taxon>
        <taxon>Flavonifractor</taxon>
    </lineage>
</organism>
<evidence type="ECO:0000313" key="1">
    <source>
        <dbReference type="EMBL" id="MDB7904789.1"/>
    </source>
</evidence>
<evidence type="ECO:0000313" key="2">
    <source>
        <dbReference type="EMBL" id="MDB7933493.1"/>
    </source>
</evidence>
<sequence length="145" mass="16686">MERATMKDEHGYYLVGDGIYSDWGVLEKFRGDDIDRLAAYEGTGLEPEEIELMEKQRDLYVDACGGLPLRRIRELVQADKEERCDEPKRITVDDVKLMVAATKKTTSWDGKTAYDVPVGEGKCVESFPRAVRLWCDFLGVKFKWR</sequence>
<dbReference type="Proteomes" id="UP001211173">
    <property type="component" value="Unassembled WGS sequence"/>
</dbReference>
<dbReference type="RefSeq" id="WP_195384061.1">
    <property type="nucleotide sequence ID" value="NZ_BAABXT010000001.1"/>
</dbReference>
<reference evidence="2" key="1">
    <citation type="submission" date="2023-01" db="EMBL/GenBank/DDBJ databases">
        <title>Human gut microbiome strain richness.</title>
        <authorList>
            <person name="Chen-Liaw A."/>
        </authorList>
    </citation>
    <scope>NUCLEOTIDE SEQUENCE</scope>
    <source>
        <strain evidence="2">1001287st1_F4_1001285I_161205</strain>
        <strain evidence="1">2225st1_A6_2225SCRN_200828</strain>
    </source>
</reference>
<evidence type="ECO:0000313" key="3">
    <source>
        <dbReference type="Proteomes" id="UP001211173"/>
    </source>
</evidence>